<dbReference type="InParanoid" id="G0MP99"/>
<reference evidence="2" key="1">
    <citation type="submission" date="2011-07" db="EMBL/GenBank/DDBJ databases">
        <authorList>
            <consortium name="Caenorhabditis brenneri Sequencing and Analysis Consortium"/>
            <person name="Wilson R.K."/>
        </authorList>
    </citation>
    <scope>NUCLEOTIDE SEQUENCE [LARGE SCALE GENOMIC DNA]</scope>
    <source>
        <strain evidence="2">PB2801</strain>
    </source>
</reference>
<name>G0MP99_CAEBE</name>
<dbReference type="EMBL" id="GL379804">
    <property type="protein sequence ID" value="EGT38887.1"/>
    <property type="molecule type" value="Genomic_DNA"/>
</dbReference>
<evidence type="ECO:0000313" key="2">
    <source>
        <dbReference type="Proteomes" id="UP000008068"/>
    </source>
</evidence>
<dbReference type="HOGENOM" id="CLU_444985_0_0_1"/>
<accession>G0MP99</accession>
<dbReference type="eggNOG" id="KOG4280">
    <property type="taxonomic scope" value="Eukaryota"/>
</dbReference>
<dbReference type="STRING" id="135651.G0MP99"/>
<protein>
    <submittedName>
        <fullName evidence="1">Uncharacterized protein</fullName>
    </submittedName>
</protein>
<keyword evidence="2" id="KW-1185">Reference proteome</keyword>
<gene>
    <name evidence="1" type="ORF">CAEBREN_28206</name>
</gene>
<dbReference type="OrthoDB" id="8862460at2759"/>
<organism evidence="2">
    <name type="scientific">Caenorhabditis brenneri</name>
    <name type="common">Nematode worm</name>
    <dbReference type="NCBI Taxonomy" id="135651"/>
    <lineage>
        <taxon>Eukaryota</taxon>
        <taxon>Metazoa</taxon>
        <taxon>Ecdysozoa</taxon>
        <taxon>Nematoda</taxon>
        <taxon>Chromadorea</taxon>
        <taxon>Rhabditida</taxon>
        <taxon>Rhabditina</taxon>
        <taxon>Rhabditomorpha</taxon>
        <taxon>Rhabditoidea</taxon>
        <taxon>Rhabditidae</taxon>
        <taxon>Peloderinae</taxon>
        <taxon>Caenorhabditis</taxon>
    </lineage>
</organism>
<dbReference type="AlphaFoldDB" id="G0MP99"/>
<proteinExistence type="predicted"/>
<dbReference type="Proteomes" id="UP000008068">
    <property type="component" value="Unassembled WGS sequence"/>
</dbReference>
<evidence type="ECO:0000313" key="1">
    <source>
        <dbReference type="EMBL" id="EGT38887.1"/>
    </source>
</evidence>
<sequence length="66" mass="7142">MLRGHTPFLSPHLKLYDELCSPPSSSCTSPVPSVPNAFGGKTAERRDDFGIMIAQPSIPLMKAKSK</sequence>